<dbReference type="PANTHER" id="PTHR47738:SF1">
    <property type="entry name" value="NITROGEN REGULATORY PROTEIN"/>
    <property type="match status" value="1"/>
</dbReference>
<dbReference type="InterPro" id="IPR002178">
    <property type="entry name" value="PTS_EIIA_type-2_dom"/>
</dbReference>
<dbReference type="InterPro" id="IPR051541">
    <property type="entry name" value="PTS_SugarTrans_NitroReg"/>
</dbReference>
<dbReference type="AlphaFoldDB" id="A0A4Y9J9K7"/>
<evidence type="ECO:0000313" key="2">
    <source>
        <dbReference type="EMBL" id="TFU96786.1"/>
    </source>
</evidence>
<evidence type="ECO:0000313" key="3">
    <source>
        <dbReference type="Proteomes" id="UP000297253"/>
    </source>
</evidence>
<evidence type="ECO:0000259" key="1">
    <source>
        <dbReference type="PROSITE" id="PS51094"/>
    </source>
</evidence>
<protein>
    <recommendedName>
        <fullName evidence="1">PTS EIIA type-2 domain-containing protein</fullName>
    </recommendedName>
</protein>
<dbReference type="OrthoDB" id="2324675at2"/>
<dbReference type="EMBL" id="SPPD01000024">
    <property type="protein sequence ID" value="TFU96786.1"/>
    <property type="molecule type" value="Genomic_DNA"/>
</dbReference>
<dbReference type="Pfam" id="PF00359">
    <property type="entry name" value="PTS_EIIA_2"/>
    <property type="match status" value="1"/>
</dbReference>
<organism evidence="2 3">
    <name type="scientific">Streptococcus cuniculi</name>
    <dbReference type="NCBI Taxonomy" id="1432788"/>
    <lineage>
        <taxon>Bacteria</taxon>
        <taxon>Bacillati</taxon>
        <taxon>Bacillota</taxon>
        <taxon>Bacilli</taxon>
        <taxon>Lactobacillales</taxon>
        <taxon>Streptococcaceae</taxon>
        <taxon>Streptococcus</taxon>
    </lineage>
</organism>
<dbReference type="PANTHER" id="PTHR47738">
    <property type="entry name" value="PTS SYSTEM FRUCTOSE-LIKE EIIA COMPONENT-RELATED"/>
    <property type="match status" value="1"/>
</dbReference>
<accession>A0A4Y9J9K7</accession>
<feature type="domain" description="PTS EIIA type-2" evidence="1">
    <location>
        <begin position="1"/>
        <end position="150"/>
    </location>
</feature>
<gene>
    <name evidence="2" type="ORF">E4T82_11025</name>
</gene>
<dbReference type="SUPFAM" id="SSF55804">
    <property type="entry name" value="Phoshotransferase/anion transport protein"/>
    <property type="match status" value="1"/>
</dbReference>
<dbReference type="Proteomes" id="UP000297253">
    <property type="component" value="Unassembled WGS sequence"/>
</dbReference>
<dbReference type="InterPro" id="IPR016152">
    <property type="entry name" value="PTrfase/Anion_transptr"/>
</dbReference>
<dbReference type="Gene3D" id="3.40.930.10">
    <property type="entry name" value="Mannitol-specific EII, Chain A"/>
    <property type="match status" value="1"/>
</dbReference>
<proteinExistence type="predicted"/>
<dbReference type="PROSITE" id="PS51094">
    <property type="entry name" value="PTS_EIIA_TYPE_2"/>
    <property type="match status" value="1"/>
</dbReference>
<dbReference type="RefSeq" id="WP_135182838.1">
    <property type="nucleotide sequence ID" value="NZ_JADGKZ010000024.1"/>
</dbReference>
<reference evidence="2 3" key="1">
    <citation type="submission" date="2019-03" db="EMBL/GenBank/DDBJ databases">
        <title>Diversity of the mouse oral microbiome.</title>
        <authorList>
            <person name="Joseph S."/>
            <person name="Aduse-Opoku J."/>
            <person name="Curtis M."/>
            <person name="Wade W."/>
            <person name="Hashim A."/>
        </authorList>
    </citation>
    <scope>NUCLEOTIDE SEQUENCE [LARGE SCALE GENOMIC DNA]</scope>
    <source>
        <strain evidence="2 3">WM131</strain>
    </source>
</reference>
<name>A0A4Y9J9K7_9STRE</name>
<comment type="caution">
    <text evidence="2">The sequence shown here is derived from an EMBL/GenBank/DDBJ whole genome shotgun (WGS) entry which is preliminary data.</text>
</comment>
<sequence>MKTNFIIQTHLTKCTSKISVLESLAGVLAEQVHQPYEEVFESLMARESVSDTALENGLALPHLISKNCQVAQVCIATLEEEVVDWICLDASKVELLLCLIIPRNYSEQTEGISQMIAVIQAVADSHFVESIRGLTAESVKEKLVERLENG</sequence>
<dbReference type="GO" id="GO:0030295">
    <property type="term" value="F:protein kinase activator activity"/>
    <property type="evidence" value="ECO:0007669"/>
    <property type="project" value="TreeGrafter"/>
</dbReference>